<sequence>MRAVTAARRKPPRRGPALRLPFAAHIALWLVLGVTVAALTAWVLWLLLGQPTLRPAGSGPATSQEKFDGLKIALTVVGGVGDVIALTAAYRKQRLGEAAERREDTKAHTDRFSKASELIGSSQAAVRLAGVYAMAALADDWDEHRQMCVDVLCAYPPRPATPAPTPLRPRPRSGRSSTPSSAHLRPDAPVPWHGRTFDFTGATFDGGDLSGIHVGPDTRLIFDDATFAGGAVDFPAGFIGTRSAG</sequence>
<name>A0A543J821_9PSEU</name>
<keyword evidence="2" id="KW-0812">Transmembrane</keyword>
<dbReference type="Proteomes" id="UP000316628">
    <property type="component" value="Unassembled WGS sequence"/>
</dbReference>
<dbReference type="EMBL" id="VFPP01000001">
    <property type="protein sequence ID" value="TQM78970.1"/>
    <property type="molecule type" value="Genomic_DNA"/>
</dbReference>
<evidence type="ECO:0000256" key="2">
    <source>
        <dbReference type="SAM" id="Phobius"/>
    </source>
</evidence>
<keyword evidence="2" id="KW-0472">Membrane</keyword>
<accession>A0A543J821</accession>
<keyword evidence="2" id="KW-1133">Transmembrane helix</keyword>
<comment type="caution">
    <text evidence="3">The sequence shown here is derived from an EMBL/GenBank/DDBJ whole genome shotgun (WGS) entry which is preliminary data.</text>
</comment>
<keyword evidence="4" id="KW-1185">Reference proteome</keyword>
<gene>
    <name evidence="3" type="ORF">FHX81_1261</name>
</gene>
<feature type="transmembrane region" description="Helical" evidence="2">
    <location>
        <begin position="20"/>
        <end position="48"/>
    </location>
</feature>
<feature type="region of interest" description="Disordered" evidence="1">
    <location>
        <begin position="159"/>
        <end position="189"/>
    </location>
</feature>
<evidence type="ECO:0000256" key="1">
    <source>
        <dbReference type="SAM" id="MobiDB-lite"/>
    </source>
</evidence>
<evidence type="ECO:0000313" key="3">
    <source>
        <dbReference type="EMBL" id="TQM78970.1"/>
    </source>
</evidence>
<proteinExistence type="predicted"/>
<dbReference type="AlphaFoldDB" id="A0A543J821"/>
<protein>
    <recommendedName>
        <fullName evidence="5">Pentapeptide repeat protein</fullName>
    </recommendedName>
</protein>
<reference evidence="3 4" key="1">
    <citation type="submission" date="2019-06" db="EMBL/GenBank/DDBJ databases">
        <title>Sequencing the genomes of 1000 actinobacteria strains.</title>
        <authorList>
            <person name="Klenk H.-P."/>
        </authorList>
    </citation>
    <scope>NUCLEOTIDE SEQUENCE [LARGE SCALE GENOMIC DNA]</scope>
    <source>
        <strain evidence="3 4">DSM 45456</strain>
    </source>
</reference>
<evidence type="ECO:0008006" key="5">
    <source>
        <dbReference type="Google" id="ProtNLM"/>
    </source>
</evidence>
<organism evidence="3 4">
    <name type="scientific">Saccharothrix saharensis</name>
    <dbReference type="NCBI Taxonomy" id="571190"/>
    <lineage>
        <taxon>Bacteria</taxon>
        <taxon>Bacillati</taxon>
        <taxon>Actinomycetota</taxon>
        <taxon>Actinomycetes</taxon>
        <taxon>Pseudonocardiales</taxon>
        <taxon>Pseudonocardiaceae</taxon>
        <taxon>Saccharothrix</taxon>
    </lineage>
</organism>
<feature type="compositionally biased region" description="Pro residues" evidence="1">
    <location>
        <begin position="159"/>
        <end position="168"/>
    </location>
</feature>
<evidence type="ECO:0000313" key="4">
    <source>
        <dbReference type="Proteomes" id="UP000316628"/>
    </source>
</evidence>